<evidence type="ECO:0000256" key="2">
    <source>
        <dbReference type="SAM" id="SignalP"/>
    </source>
</evidence>
<gene>
    <name evidence="4" type="ORF">BVI061214_01878</name>
</gene>
<dbReference type="InterPro" id="IPR013783">
    <property type="entry name" value="Ig-like_fold"/>
</dbReference>
<dbReference type="Pfam" id="PF01345">
    <property type="entry name" value="DUF11"/>
    <property type="match status" value="1"/>
</dbReference>
<dbReference type="InterPro" id="IPR047589">
    <property type="entry name" value="DUF11_rpt"/>
</dbReference>
<keyword evidence="2" id="KW-0732">Signal</keyword>
<evidence type="ECO:0000313" key="5">
    <source>
        <dbReference type="Proteomes" id="UP000037685"/>
    </source>
</evidence>
<evidence type="ECO:0000256" key="1">
    <source>
        <dbReference type="SAM" id="MobiDB-lite"/>
    </source>
</evidence>
<dbReference type="PANTHER" id="PTHR34819:SF3">
    <property type="entry name" value="CELL SURFACE PROTEIN"/>
    <property type="match status" value="1"/>
</dbReference>
<feature type="signal peptide" evidence="2">
    <location>
        <begin position="1"/>
        <end position="17"/>
    </location>
</feature>
<organism evidence="4 5">
    <name type="scientific">Thermus aquaticus</name>
    <dbReference type="NCBI Taxonomy" id="271"/>
    <lineage>
        <taxon>Bacteria</taxon>
        <taxon>Thermotogati</taxon>
        <taxon>Deinococcota</taxon>
        <taxon>Deinococci</taxon>
        <taxon>Thermales</taxon>
        <taxon>Thermaceae</taxon>
        <taxon>Thermus</taxon>
    </lineage>
</organism>
<reference evidence="4 5" key="1">
    <citation type="submission" date="2015-07" db="EMBL/GenBank/DDBJ databases">
        <authorList>
            <person name="Noorani M."/>
        </authorList>
    </citation>
    <scope>NUCLEOTIDE SEQUENCE [LARGE SCALE GENOMIC DNA]</scope>
    <source>
        <strain evidence="5">ATCC 25104 / DSM 625 / JCM 10724 / NBRC 103206 / NCIMB 11243 / YT-1</strain>
    </source>
</reference>
<sequence>MRLALALLLSLFSLAWALTPAGTVIRNQAEARVGGERYLSNVVETRVQALCVPSVTPDGTIPSPGQEAQAPAGGFAYLVYRVANLGNALFTLGLDYLDQDAGFRPEALRLFLDVNENGQPDPGEPTVASLDLAPGEAKRVGVEVRLPSPASGSYFFTLRATCADNQGVKRDEDNWARVRVGEGPVLQVFKEATPTAARPGEAVTFRLTLHNLGGEALGPIYLTDDLSGLPLVYVGGSARAPVGRVEFYDGSAWTPLEPASPRAIRLVLSGLARGGMAELSFQARVLEGTPPQTLRNLARAEGPGGPAEGAAEVTVLPLYQHHLGPQGNPRALPGGEGSADDRQAKEALEGTRVCFAHTLESAGSVAEAYALRVEGLPGGATAAFLTLSGTPLANPLPLNPGERADFLVCYGGFTAPFAARVVARGGAGDNATWDEITRVHPQGSLTLRKAVNPAGTVRPGDTLTYTLTLENAIGPMEVEVRDPLDPHLEFVSASHGGRLEGGKVVWRLTLPPGTTTLTLTARVKPSTPDDTRIRNGARLHAPLSPDPIPSNPVENPVWSAGLLLQKEVTPKEAQPGDLLTYTLRVANPAGAALEVRVEDTPDPRLAYVEGSATKGCQSPVPWPVEVRDGKLLFAPFTLPAQGTECLSYRMRLRPGPAGQIGNVAQALGLSANGAATASAQAQAVARLRPGVFEEKGLLLGRVFLDLDKDGLFSPGDIPLPRARLLLPGGLQVLTDAEGRYAFRDLPYGVYEVMLDPATAPFPPRPHPEALGEGYRHRVPVYGLAVSDFPLALDLSVKVRRSTTLRMGPLTVEKRVLEAEGARLVVLTLKAAEPLPEFRLTDPVPGGEDFVFEAEVLEGEKTLSYRLPPEAPFTDPEVRWRYP</sequence>
<evidence type="ECO:0000259" key="3">
    <source>
        <dbReference type="Pfam" id="PF01345"/>
    </source>
</evidence>
<dbReference type="PATRIC" id="fig|271.14.peg.1951"/>
<dbReference type="NCBIfam" id="TIGR01451">
    <property type="entry name" value="B_ant_repeat"/>
    <property type="match status" value="3"/>
</dbReference>
<feature type="domain" description="DUF11" evidence="3">
    <location>
        <begin position="446"/>
        <end position="551"/>
    </location>
</feature>
<dbReference type="RefSeq" id="WP_053768194.1">
    <property type="nucleotide sequence ID" value="NZ_LHCI01000106.1"/>
</dbReference>
<comment type="caution">
    <text evidence="4">The sequence shown here is derived from an EMBL/GenBank/DDBJ whole genome shotgun (WGS) entry which is preliminary data.</text>
</comment>
<dbReference type="PANTHER" id="PTHR34819">
    <property type="entry name" value="LARGE CYSTEINE-RICH PERIPLASMIC PROTEIN OMCB"/>
    <property type="match status" value="1"/>
</dbReference>
<dbReference type="AlphaFoldDB" id="A0A0N0U8D4"/>
<protein>
    <recommendedName>
        <fullName evidence="3">DUF11 domain-containing protein</fullName>
    </recommendedName>
</protein>
<dbReference type="InterPro" id="IPR051172">
    <property type="entry name" value="Chlamydia_OmcB"/>
</dbReference>
<feature type="region of interest" description="Disordered" evidence="1">
    <location>
        <begin position="324"/>
        <end position="343"/>
    </location>
</feature>
<dbReference type="Proteomes" id="UP000037685">
    <property type="component" value="Unassembled WGS sequence"/>
</dbReference>
<dbReference type="InterPro" id="IPR001434">
    <property type="entry name" value="OmcB-like_DUF11"/>
</dbReference>
<dbReference type="EMBL" id="LHCI01000106">
    <property type="protein sequence ID" value="KOX90684.1"/>
    <property type="molecule type" value="Genomic_DNA"/>
</dbReference>
<dbReference type="Gene3D" id="2.60.40.10">
    <property type="entry name" value="Immunoglobulins"/>
    <property type="match status" value="1"/>
</dbReference>
<proteinExistence type="predicted"/>
<feature type="chain" id="PRO_5005859954" description="DUF11 domain-containing protein" evidence="2">
    <location>
        <begin position="18"/>
        <end position="882"/>
    </location>
</feature>
<evidence type="ECO:0000313" key="4">
    <source>
        <dbReference type="EMBL" id="KOX90684.1"/>
    </source>
</evidence>
<accession>A0A0N0U8D4</accession>
<name>A0A0N0U8D4_THEAQ</name>
<dbReference type="SUPFAM" id="SSF117074">
    <property type="entry name" value="Hypothetical protein PA1324"/>
    <property type="match status" value="1"/>
</dbReference>